<organism evidence="1">
    <name type="scientific">Candidatus Kentrum sp. LPFa</name>
    <dbReference type="NCBI Taxonomy" id="2126335"/>
    <lineage>
        <taxon>Bacteria</taxon>
        <taxon>Pseudomonadati</taxon>
        <taxon>Pseudomonadota</taxon>
        <taxon>Gammaproteobacteria</taxon>
        <taxon>Candidatus Kentrum</taxon>
    </lineage>
</organism>
<proteinExistence type="predicted"/>
<accession>A0A450WKH6</accession>
<dbReference type="AlphaFoldDB" id="A0A450WKH6"/>
<dbReference type="EMBL" id="CAADFK010000118">
    <property type="protein sequence ID" value="VFK17519.1"/>
    <property type="molecule type" value="Genomic_DNA"/>
</dbReference>
<reference evidence="1" key="1">
    <citation type="submission" date="2019-02" db="EMBL/GenBank/DDBJ databases">
        <authorList>
            <person name="Gruber-Vodicka R. H."/>
            <person name="Seah K. B. B."/>
        </authorList>
    </citation>
    <scope>NUCLEOTIDE SEQUENCE</scope>
    <source>
        <strain evidence="1">BECK_S313</strain>
    </source>
</reference>
<evidence type="ECO:0000313" key="1">
    <source>
        <dbReference type="EMBL" id="VFK17519.1"/>
    </source>
</evidence>
<sequence>MGEVVRQPAIPIRALPIIPPAERDRRLTFHHNGFACQSIEAGIEYVKTIHDVTHVSDIVFDEQQDASVCLIETDNNVQIELVTGNRVASLLV</sequence>
<name>A0A450WKH6_9GAMM</name>
<gene>
    <name evidence="1" type="ORF">BECKLPF1236B_GA0070989_111810</name>
</gene>
<protein>
    <submittedName>
        <fullName evidence="1">Uncharacterized protein</fullName>
    </submittedName>
</protein>